<accession>A0AAV5ESQ4</accession>
<comment type="caution">
    <text evidence="1">The sequence shown here is derived from an EMBL/GenBank/DDBJ whole genome shotgun (WGS) entry which is preliminary data.</text>
</comment>
<dbReference type="Proteomes" id="UP001054889">
    <property type="component" value="Unassembled WGS sequence"/>
</dbReference>
<dbReference type="PANTHER" id="PTHR33116:SF78">
    <property type="entry name" value="OS12G0587133 PROTEIN"/>
    <property type="match status" value="1"/>
</dbReference>
<dbReference type="PANTHER" id="PTHR33116">
    <property type="entry name" value="REVERSE TRANSCRIPTASE ZINC-BINDING DOMAIN-CONTAINING PROTEIN-RELATED-RELATED"/>
    <property type="match status" value="1"/>
</dbReference>
<keyword evidence="2" id="KW-1185">Reference proteome</keyword>
<reference evidence="1" key="1">
    <citation type="journal article" date="2018" name="DNA Res.">
        <title>Multiple hybrid de novo genome assembly of finger millet, an orphan allotetraploid crop.</title>
        <authorList>
            <person name="Hatakeyama M."/>
            <person name="Aluri S."/>
            <person name="Balachadran M.T."/>
            <person name="Sivarajan S.R."/>
            <person name="Patrignani A."/>
            <person name="Gruter S."/>
            <person name="Poveda L."/>
            <person name="Shimizu-Inatsugi R."/>
            <person name="Baeten J."/>
            <person name="Francoijs K.J."/>
            <person name="Nataraja K.N."/>
            <person name="Reddy Y.A.N."/>
            <person name="Phadnis S."/>
            <person name="Ravikumar R.L."/>
            <person name="Schlapbach R."/>
            <person name="Sreeman S.M."/>
            <person name="Shimizu K.K."/>
        </authorList>
    </citation>
    <scope>NUCLEOTIDE SEQUENCE</scope>
</reference>
<sequence>MRKLGLLAPTNRLSQEARDEYIRLFDHPLSRTQLAAVAAIFGWTVPESCEAPAADQVLQAQDEHVEVFGIAIHYEERDIEMVQQHMECALQDFPCRYLGLPLSLRRLTRNDLQPYLDKITDVLSGWKASLMARSGRLIMVKLLQLCDVMDEVIIQEGQPDEHKWLPAASGKFSTSLDKDQRKAFNTLVILVTWEIWKHRNGVVFYAQQPRIQHLVPEIKDEAQTVAELEF</sequence>
<organism evidence="1 2">
    <name type="scientific">Eleusine coracana subsp. coracana</name>
    <dbReference type="NCBI Taxonomy" id="191504"/>
    <lineage>
        <taxon>Eukaryota</taxon>
        <taxon>Viridiplantae</taxon>
        <taxon>Streptophyta</taxon>
        <taxon>Embryophyta</taxon>
        <taxon>Tracheophyta</taxon>
        <taxon>Spermatophyta</taxon>
        <taxon>Magnoliopsida</taxon>
        <taxon>Liliopsida</taxon>
        <taxon>Poales</taxon>
        <taxon>Poaceae</taxon>
        <taxon>PACMAD clade</taxon>
        <taxon>Chloridoideae</taxon>
        <taxon>Cynodonteae</taxon>
        <taxon>Eleusininae</taxon>
        <taxon>Eleusine</taxon>
    </lineage>
</organism>
<gene>
    <name evidence="1" type="primary">gb12898</name>
    <name evidence="1" type="ORF">PR202_gb12898</name>
</gene>
<protein>
    <submittedName>
        <fullName evidence="1">Uncharacterized protein</fullName>
    </submittedName>
</protein>
<reference evidence="1" key="2">
    <citation type="submission" date="2021-12" db="EMBL/GenBank/DDBJ databases">
        <title>Resequencing data analysis of finger millet.</title>
        <authorList>
            <person name="Hatakeyama M."/>
            <person name="Aluri S."/>
            <person name="Balachadran M.T."/>
            <person name="Sivarajan S.R."/>
            <person name="Poveda L."/>
            <person name="Shimizu-Inatsugi R."/>
            <person name="Schlapbach R."/>
            <person name="Sreeman S.M."/>
            <person name="Shimizu K.K."/>
        </authorList>
    </citation>
    <scope>NUCLEOTIDE SEQUENCE</scope>
</reference>
<evidence type="ECO:0000313" key="1">
    <source>
        <dbReference type="EMBL" id="GJN25111.1"/>
    </source>
</evidence>
<proteinExistence type="predicted"/>
<evidence type="ECO:0000313" key="2">
    <source>
        <dbReference type="Proteomes" id="UP001054889"/>
    </source>
</evidence>
<dbReference type="AlphaFoldDB" id="A0AAV5ESQ4"/>
<name>A0AAV5ESQ4_ELECO</name>
<dbReference type="EMBL" id="BQKI01000078">
    <property type="protein sequence ID" value="GJN25111.1"/>
    <property type="molecule type" value="Genomic_DNA"/>
</dbReference>